<accession>B7JZT9</accession>
<proteinExistence type="predicted"/>
<sequence length="75" mass="8719">MKISKIEAKQLLERIIFEETDPQDWVQDVWGLSALHGESAAKLLEVFYALIEYCSEEQLDNLLQTLLQEPLKNLE</sequence>
<keyword evidence="2" id="KW-1185">Reference proteome</keyword>
<reference evidence="2" key="1">
    <citation type="journal article" date="2011" name="MBio">
        <title>Novel metabolic attributes of the genus Cyanothece, comprising a group of unicellular nitrogen-fixing Cyanobacteria.</title>
        <authorList>
            <person name="Bandyopadhyay A."/>
            <person name="Elvitigala T."/>
            <person name="Welsh E."/>
            <person name="Stockel J."/>
            <person name="Liberton M."/>
            <person name="Min H."/>
            <person name="Sherman L.A."/>
            <person name="Pakrasi H.B."/>
        </authorList>
    </citation>
    <scope>NUCLEOTIDE SEQUENCE [LARGE SCALE GENOMIC DNA]</scope>
    <source>
        <strain evidence="2">PCC 8801</strain>
    </source>
</reference>
<organism evidence="1 2">
    <name type="scientific">Rippkaea orientalis (strain PCC 8801 / RF-1)</name>
    <name type="common">Cyanothece sp. (strain PCC 8801)</name>
    <dbReference type="NCBI Taxonomy" id="41431"/>
    <lineage>
        <taxon>Bacteria</taxon>
        <taxon>Bacillati</taxon>
        <taxon>Cyanobacteriota</taxon>
        <taxon>Cyanophyceae</taxon>
        <taxon>Oscillatoriophycideae</taxon>
        <taxon>Chroococcales</taxon>
        <taxon>Aphanothecaceae</taxon>
        <taxon>Rippkaea</taxon>
        <taxon>Rippkaea orientalis</taxon>
    </lineage>
</organism>
<gene>
    <name evidence="1" type="ordered locus">PCC8801_0955</name>
</gene>
<dbReference type="AlphaFoldDB" id="B7JZT9"/>
<dbReference type="OrthoDB" id="427196at2"/>
<evidence type="ECO:0000313" key="1">
    <source>
        <dbReference type="EMBL" id="ACK65032.1"/>
    </source>
</evidence>
<dbReference type="KEGG" id="cyp:PCC8801_0955"/>
<dbReference type="EMBL" id="CP001287">
    <property type="protein sequence ID" value="ACK65032.1"/>
    <property type="molecule type" value="Genomic_DNA"/>
</dbReference>
<name>B7JZT9_RIPO1</name>
<protein>
    <submittedName>
        <fullName evidence="1">Uncharacterized protein</fullName>
    </submittedName>
</protein>
<dbReference type="HOGENOM" id="CLU_2614337_0_0_3"/>
<dbReference type="RefSeq" id="WP_012594307.1">
    <property type="nucleotide sequence ID" value="NC_011726.1"/>
</dbReference>
<evidence type="ECO:0000313" key="2">
    <source>
        <dbReference type="Proteomes" id="UP000008204"/>
    </source>
</evidence>
<dbReference type="Proteomes" id="UP000008204">
    <property type="component" value="Chromosome"/>
</dbReference>
<dbReference type="eggNOG" id="ENOG5032YPU">
    <property type="taxonomic scope" value="Bacteria"/>
</dbReference>